<keyword evidence="3" id="KW-1185">Reference proteome</keyword>
<protein>
    <submittedName>
        <fullName evidence="2">Secretion/DNA translocation related TadE-like protein</fullName>
    </submittedName>
</protein>
<name>A0A2T0V5B7_9MICO</name>
<dbReference type="AlphaFoldDB" id="A0A2T0V5B7"/>
<keyword evidence="1" id="KW-1133">Transmembrane helix</keyword>
<evidence type="ECO:0000313" key="3">
    <source>
        <dbReference type="Proteomes" id="UP000237983"/>
    </source>
</evidence>
<dbReference type="EMBL" id="PVTL01000010">
    <property type="protein sequence ID" value="PRY65389.1"/>
    <property type="molecule type" value="Genomic_DNA"/>
</dbReference>
<organism evidence="2 3">
    <name type="scientific">Glaciihabitans tibetensis</name>
    <dbReference type="NCBI Taxonomy" id="1266600"/>
    <lineage>
        <taxon>Bacteria</taxon>
        <taxon>Bacillati</taxon>
        <taxon>Actinomycetota</taxon>
        <taxon>Actinomycetes</taxon>
        <taxon>Micrococcales</taxon>
        <taxon>Microbacteriaceae</taxon>
        <taxon>Glaciihabitans</taxon>
    </lineage>
</organism>
<dbReference type="NCBIfam" id="TIGR03816">
    <property type="entry name" value="tadE_like_DECH"/>
    <property type="match status" value="1"/>
</dbReference>
<keyword evidence="1" id="KW-0472">Membrane</keyword>
<feature type="transmembrane region" description="Helical" evidence="1">
    <location>
        <begin position="21"/>
        <end position="42"/>
    </location>
</feature>
<dbReference type="Proteomes" id="UP000237983">
    <property type="component" value="Unassembled WGS sequence"/>
</dbReference>
<gene>
    <name evidence="2" type="ORF">B0I08_11020</name>
</gene>
<comment type="caution">
    <text evidence="2">The sequence shown here is derived from an EMBL/GenBank/DDBJ whole genome shotgun (WGS) entry which is preliminary data.</text>
</comment>
<sequence length="125" mass="12459">MTERPPRRPDAARSSAGAASVLGIGVIASMLLVVAIVLPLYIGLSVRQSVIGATEAGALAAADVAVGRIPGVPCEAAEQIVRENGAELTGCVVEGVIVTVSASRTFLGLQLRAAATAGPPGSDEN</sequence>
<reference evidence="2 3" key="1">
    <citation type="submission" date="2018-03" db="EMBL/GenBank/DDBJ databases">
        <title>Genomic Encyclopedia of Type Strains, Phase III (KMG-III): the genomes of soil and plant-associated and newly described type strains.</title>
        <authorList>
            <person name="Whitman W."/>
        </authorList>
    </citation>
    <scope>NUCLEOTIDE SEQUENCE [LARGE SCALE GENOMIC DNA]</scope>
    <source>
        <strain evidence="2 3">CGMCC 1.12484</strain>
    </source>
</reference>
<accession>A0A2T0V5B7</accession>
<evidence type="ECO:0000313" key="2">
    <source>
        <dbReference type="EMBL" id="PRY65389.1"/>
    </source>
</evidence>
<evidence type="ECO:0000256" key="1">
    <source>
        <dbReference type="SAM" id="Phobius"/>
    </source>
</evidence>
<dbReference type="InterPro" id="IPR021202">
    <property type="entry name" value="Rv3654c-like"/>
</dbReference>
<dbReference type="RefSeq" id="WP_219905690.1">
    <property type="nucleotide sequence ID" value="NZ_PVTL01000010.1"/>
</dbReference>
<proteinExistence type="predicted"/>
<keyword evidence="1" id="KW-0812">Transmembrane</keyword>